<name>A0A2T6ZFZ0_TUBBO</name>
<dbReference type="Proteomes" id="UP000244722">
    <property type="component" value="Unassembled WGS sequence"/>
</dbReference>
<reference evidence="1 2" key="1">
    <citation type="submission" date="2017-04" db="EMBL/GenBank/DDBJ databases">
        <title>Draft genome sequence of Tuber borchii Vittad., a whitish edible truffle.</title>
        <authorList>
            <consortium name="DOE Joint Genome Institute"/>
            <person name="Murat C."/>
            <person name="Kuo A."/>
            <person name="Barry K.W."/>
            <person name="Clum A."/>
            <person name="Dockter R.B."/>
            <person name="Fauchery L."/>
            <person name="Iotti M."/>
            <person name="Kohler A."/>
            <person name="Labutti K."/>
            <person name="Lindquist E.A."/>
            <person name="Lipzen A."/>
            <person name="Ohm R.A."/>
            <person name="Wang M."/>
            <person name="Grigoriev I.V."/>
            <person name="Zambonelli A."/>
            <person name="Martin F.M."/>
        </authorList>
    </citation>
    <scope>NUCLEOTIDE SEQUENCE [LARGE SCALE GENOMIC DNA]</scope>
    <source>
        <strain evidence="1 2">Tbo3840</strain>
    </source>
</reference>
<comment type="caution">
    <text evidence="1">The sequence shown here is derived from an EMBL/GenBank/DDBJ whole genome shotgun (WGS) entry which is preliminary data.</text>
</comment>
<keyword evidence="2" id="KW-1185">Reference proteome</keyword>
<evidence type="ECO:0000313" key="1">
    <source>
        <dbReference type="EMBL" id="PUU74405.1"/>
    </source>
</evidence>
<feature type="non-terminal residue" evidence="1">
    <location>
        <position position="95"/>
    </location>
</feature>
<proteinExistence type="predicted"/>
<organism evidence="1 2">
    <name type="scientific">Tuber borchii</name>
    <name type="common">White truffle</name>
    <dbReference type="NCBI Taxonomy" id="42251"/>
    <lineage>
        <taxon>Eukaryota</taxon>
        <taxon>Fungi</taxon>
        <taxon>Dikarya</taxon>
        <taxon>Ascomycota</taxon>
        <taxon>Pezizomycotina</taxon>
        <taxon>Pezizomycetes</taxon>
        <taxon>Pezizales</taxon>
        <taxon>Tuberaceae</taxon>
        <taxon>Tuber</taxon>
    </lineage>
</organism>
<dbReference type="EMBL" id="NESQ01000302">
    <property type="protein sequence ID" value="PUU74405.1"/>
    <property type="molecule type" value="Genomic_DNA"/>
</dbReference>
<dbReference type="AlphaFoldDB" id="A0A2T6ZFZ0"/>
<sequence length="95" mass="10889">MLIISNTIRFSSQIRSPKGHAPLQKPNLSENLANSHPSFLPTFRRLFPHLHPHSIVCLTNHRHRHPTANTEPHEKLTMVKKGYHRAIGKARAHKV</sequence>
<evidence type="ECO:0000313" key="2">
    <source>
        <dbReference type="Proteomes" id="UP000244722"/>
    </source>
</evidence>
<protein>
    <submittedName>
        <fullName evidence="1">Uncharacterized protein</fullName>
    </submittedName>
</protein>
<accession>A0A2T6ZFZ0</accession>
<gene>
    <name evidence="1" type="ORF">B9Z19DRAFT_1092965</name>
</gene>